<keyword evidence="4" id="KW-0378">Hydrolase</keyword>
<feature type="chain" id="PRO_5045781752" evidence="1">
    <location>
        <begin position="21"/>
        <end position="522"/>
    </location>
</feature>
<evidence type="ECO:0000259" key="3">
    <source>
        <dbReference type="Pfam" id="PF03724"/>
    </source>
</evidence>
<reference evidence="4 5" key="1">
    <citation type="submission" date="2023-04" db="EMBL/GenBank/DDBJ databases">
        <title>Complete genome sequence of Alisedimentitalea scapharcae.</title>
        <authorList>
            <person name="Rong J.-C."/>
            <person name="Yi M.-L."/>
            <person name="Zhao Q."/>
        </authorList>
    </citation>
    <scope>NUCLEOTIDE SEQUENCE [LARGE SCALE GENOMIC DNA]</scope>
    <source>
        <strain evidence="4 5">KCTC 42119</strain>
    </source>
</reference>
<organism evidence="4 5">
    <name type="scientific">Aliisedimentitalea scapharcae</name>
    <dbReference type="NCBI Taxonomy" id="1524259"/>
    <lineage>
        <taxon>Bacteria</taxon>
        <taxon>Pseudomonadati</taxon>
        <taxon>Pseudomonadota</taxon>
        <taxon>Alphaproteobacteria</taxon>
        <taxon>Rhodobacterales</taxon>
        <taxon>Roseobacteraceae</taxon>
        <taxon>Aliisedimentitalea</taxon>
    </lineage>
</organism>
<dbReference type="Gene3D" id="2.40.128.270">
    <property type="match status" value="1"/>
</dbReference>
<name>A0ABZ2XMI2_9RHOB</name>
<dbReference type="InterPro" id="IPR038670">
    <property type="entry name" value="HslJ-like_sf"/>
</dbReference>
<dbReference type="InterPro" id="IPR001466">
    <property type="entry name" value="Beta-lactam-related"/>
</dbReference>
<dbReference type="InterPro" id="IPR050491">
    <property type="entry name" value="AmpC-like"/>
</dbReference>
<evidence type="ECO:0000259" key="2">
    <source>
        <dbReference type="Pfam" id="PF00144"/>
    </source>
</evidence>
<sequence length="522" mass="54794">MLKSGLIIAGLVLFTGQAGAQVIVSCDAEHNVPSNVGAELDAVLTKMVDPASGLASIVGYAPGGVLSVRSADWRYARSAGTADPDHVSPMSCDTPFQIGSNTKMITATVLMQLKEEGVLTLDDLLSRHLPGFAEALPNGDLLTLRQLANHTAGVFSYTDNAPDGTPGIMEGDLADPDALRRGYTMEELVAFAAEHGQPTFFPGAEGQWAYSNTGYILLGLVIEKIEGRPLGQSFDARIFEPLGLKDTSYVDGVPGPELGLPRAYFGAPFDIETTDWNMSQGAAAGAVVSTADDMHVFIEALLAGNLFALETSLAEMQETVTTSSGTIPNYGIGLAQKAEGVWGHGGQTLGFESDIAFFEEPSLSMVGWASSANNIMVIGVSAVSKALMNTGVLPDPSAALEAELIGKMTGSEWQLVSIQSGDGDPLQPANPEDYTIAFDAAGSFAAQADCNRVLGDWSLENQKLTIEAGPTTLAACPPESLSETFIQWLFAAGGASIAEDGTLLVFAVQDEKFGQLLFALKQ</sequence>
<gene>
    <name evidence="4" type="ORF">QEZ52_11705</name>
</gene>
<accession>A0ABZ2XMI2</accession>
<proteinExistence type="predicted"/>
<dbReference type="Pfam" id="PF03724">
    <property type="entry name" value="META"/>
    <property type="match status" value="1"/>
</dbReference>
<feature type="signal peptide" evidence="1">
    <location>
        <begin position="1"/>
        <end position="20"/>
    </location>
</feature>
<feature type="domain" description="Beta-lactamase-related" evidence="2">
    <location>
        <begin position="64"/>
        <end position="366"/>
    </location>
</feature>
<keyword evidence="1" id="KW-0732">Signal</keyword>
<dbReference type="RefSeq" id="WP_406644532.1">
    <property type="nucleotide sequence ID" value="NZ_CP123584.1"/>
</dbReference>
<feature type="domain" description="DUF306" evidence="3">
    <location>
        <begin position="408"/>
        <end position="504"/>
    </location>
</feature>
<evidence type="ECO:0000256" key="1">
    <source>
        <dbReference type="SAM" id="SignalP"/>
    </source>
</evidence>
<dbReference type="SUPFAM" id="SSF56601">
    <property type="entry name" value="beta-lactamase/transpeptidase-like"/>
    <property type="match status" value="1"/>
</dbReference>
<dbReference type="PANTHER" id="PTHR46825">
    <property type="entry name" value="D-ALANYL-D-ALANINE-CARBOXYPEPTIDASE/ENDOPEPTIDASE AMPH"/>
    <property type="match status" value="1"/>
</dbReference>
<evidence type="ECO:0000313" key="4">
    <source>
        <dbReference type="EMBL" id="WZK87295.1"/>
    </source>
</evidence>
<dbReference type="Proteomes" id="UP001623232">
    <property type="component" value="Chromosome"/>
</dbReference>
<dbReference type="PANTHER" id="PTHR46825:SF7">
    <property type="entry name" value="D-ALANYL-D-ALANINE CARBOXYPEPTIDASE"/>
    <property type="match status" value="1"/>
</dbReference>
<dbReference type="InterPro" id="IPR005184">
    <property type="entry name" value="DUF306_Meta_HslJ"/>
</dbReference>
<dbReference type="Pfam" id="PF00144">
    <property type="entry name" value="Beta-lactamase"/>
    <property type="match status" value="1"/>
</dbReference>
<protein>
    <submittedName>
        <fullName evidence="4">Serine hydrolase</fullName>
    </submittedName>
</protein>
<keyword evidence="5" id="KW-1185">Reference proteome</keyword>
<dbReference type="GO" id="GO:0016787">
    <property type="term" value="F:hydrolase activity"/>
    <property type="evidence" value="ECO:0007669"/>
    <property type="project" value="UniProtKB-KW"/>
</dbReference>
<dbReference type="Gene3D" id="3.40.710.10">
    <property type="entry name" value="DD-peptidase/beta-lactamase superfamily"/>
    <property type="match status" value="1"/>
</dbReference>
<dbReference type="EMBL" id="CP123584">
    <property type="protein sequence ID" value="WZK87295.1"/>
    <property type="molecule type" value="Genomic_DNA"/>
</dbReference>
<evidence type="ECO:0000313" key="5">
    <source>
        <dbReference type="Proteomes" id="UP001623232"/>
    </source>
</evidence>
<dbReference type="InterPro" id="IPR012338">
    <property type="entry name" value="Beta-lactam/transpept-like"/>
</dbReference>
<dbReference type="PROSITE" id="PS51257">
    <property type="entry name" value="PROKAR_LIPOPROTEIN"/>
    <property type="match status" value="1"/>
</dbReference>